<accession>A0A7W6J789</accession>
<evidence type="ECO:0000256" key="2">
    <source>
        <dbReference type="SAM" id="MobiDB-lite"/>
    </source>
</evidence>
<dbReference type="AlphaFoldDB" id="A0A7W6J789"/>
<dbReference type="InterPro" id="IPR004437">
    <property type="entry name" value="ParB/RepB/Spo0J"/>
</dbReference>
<keyword evidence="5" id="KW-1185">Reference proteome</keyword>
<proteinExistence type="inferred from homology"/>
<feature type="domain" description="ParB-like N-terminal" evidence="3">
    <location>
        <begin position="71"/>
        <end position="162"/>
    </location>
</feature>
<dbReference type="CDD" id="cd16405">
    <property type="entry name" value="RepB_like_N"/>
    <property type="match status" value="1"/>
</dbReference>
<organism evidence="4 5">
    <name type="scientific">Gellertiella hungarica</name>
    <dbReference type="NCBI Taxonomy" id="1572859"/>
    <lineage>
        <taxon>Bacteria</taxon>
        <taxon>Pseudomonadati</taxon>
        <taxon>Pseudomonadota</taxon>
        <taxon>Alphaproteobacteria</taxon>
        <taxon>Hyphomicrobiales</taxon>
        <taxon>Rhizobiaceae</taxon>
        <taxon>Gellertiella</taxon>
    </lineage>
</organism>
<dbReference type="InterPro" id="IPR050336">
    <property type="entry name" value="Chromosome_partition/occlusion"/>
</dbReference>
<evidence type="ECO:0000313" key="5">
    <source>
        <dbReference type="Proteomes" id="UP000528286"/>
    </source>
</evidence>
<dbReference type="GO" id="GO:0003677">
    <property type="term" value="F:DNA binding"/>
    <property type="evidence" value="ECO:0007669"/>
    <property type="project" value="InterPro"/>
</dbReference>
<protein>
    <submittedName>
        <fullName evidence="4">ParB family chromosome partitioning protein</fullName>
    </submittedName>
</protein>
<feature type="region of interest" description="Disordered" evidence="2">
    <location>
        <begin position="1"/>
        <end position="35"/>
    </location>
</feature>
<gene>
    <name evidence="4" type="ORF">GGR23_003318</name>
</gene>
<dbReference type="InterPro" id="IPR036086">
    <property type="entry name" value="ParB/Sulfiredoxin_sf"/>
</dbReference>
<dbReference type="EMBL" id="JACIEZ010000007">
    <property type="protein sequence ID" value="MBB4066105.1"/>
    <property type="molecule type" value="Genomic_DNA"/>
</dbReference>
<name>A0A7W6J789_9HYPH</name>
<dbReference type="InterPro" id="IPR011111">
    <property type="entry name" value="Plasmid_RepB"/>
</dbReference>
<sequence>MARKNILSGLLDQNRPQPAELPPVAPETKSAVPPRGLGALGAVTRSIDALAAKAEAAGRLEAQLAAGAVIVDLDPVQIENSFVSDRIGDDEEAFRQLVEAIRERGQDSPILVRPHPDKPNLYQIAFGHRRARAARELGIPVKAVVKPLSDTEHVIAQGQENSARADLSFIERALFASRLEQRGFSREVMMTALGLDKTTLSKMLSVCNRIPGDILHSLDLARGIGRDRWHELATLFDTPGADQRARHFMNQRPYRTAKTLEERFLLLLRFLKEPAEAAPSRPATVRKDWARPDGAVKAKIADDGKTFTIALKAARAADFGAYLTAQLDRLYEAFERENANSNGD</sequence>
<dbReference type="InterPro" id="IPR017819">
    <property type="entry name" value="Plasmid_partition_RepB"/>
</dbReference>
<dbReference type="InterPro" id="IPR037972">
    <property type="entry name" value="RepB_N"/>
</dbReference>
<dbReference type="SUPFAM" id="SSF110849">
    <property type="entry name" value="ParB/Sulfiredoxin"/>
    <property type="match status" value="1"/>
</dbReference>
<dbReference type="Proteomes" id="UP000528286">
    <property type="component" value="Unassembled WGS sequence"/>
</dbReference>
<dbReference type="PANTHER" id="PTHR33375">
    <property type="entry name" value="CHROMOSOME-PARTITIONING PROTEIN PARB-RELATED"/>
    <property type="match status" value="1"/>
</dbReference>
<evidence type="ECO:0000259" key="3">
    <source>
        <dbReference type="SMART" id="SM00470"/>
    </source>
</evidence>
<dbReference type="RefSeq" id="WP_183367391.1">
    <property type="nucleotide sequence ID" value="NZ_JACIEZ010000007.1"/>
</dbReference>
<comment type="caution">
    <text evidence="4">The sequence shown here is derived from an EMBL/GenBank/DDBJ whole genome shotgun (WGS) entry which is preliminary data.</text>
</comment>
<dbReference type="Gene3D" id="3.90.1530.30">
    <property type="match status" value="1"/>
</dbReference>
<dbReference type="GO" id="GO:0007059">
    <property type="term" value="P:chromosome segregation"/>
    <property type="evidence" value="ECO:0007669"/>
    <property type="project" value="TreeGrafter"/>
</dbReference>
<dbReference type="InterPro" id="IPR003115">
    <property type="entry name" value="ParB_N"/>
</dbReference>
<dbReference type="Pfam" id="PF07506">
    <property type="entry name" value="RepB"/>
    <property type="match status" value="1"/>
</dbReference>
<dbReference type="NCBIfam" id="TIGR03454">
    <property type="entry name" value="partition_RepB"/>
    <property type="match status" value="1"/>
</dbReference>
<dbReference type="SMART" id="SM00470">
    <property type="entry name" value="ParB"/>
    <property type="match status" value="1"/>
</dbReference>
<dbReference type="SUPFAM" id="SSF109709">
    <property type="entry name" value="KorB DNA-binding domain-like"/>
    <property type="match status" value="1"/>
</dbReference>
<dbReference type="NCBIfam" id="TIGR00180">
    <property type="entry name" value="parB_part"/>
    <property type="match status" value="1"/>
</dbReference>
<comment type="similarity">
    <text evidence="1">Belongs to the ParB family.</text>
</comment>
<dbReference type="Pfam" id="PF02195">
    <property type="entry name" value="ParB_N"/>
    <property type="match status" value="1"/>
</dbReference>
<dbReference type="GO" id="GO:0005694">
    <property type="term" value="C:chromosome"/>
    <property type="evidence" value="ECO:0007669"/>
    <property type="project" value="TreeGrafter"/>
</dbReference>
<dbReference type="Gene3D" id="1.10.10.2830">
    <property type="match status" value="1"/>
</dbReference>
<dbReference type="PANTHER" id="PTHR33375:SF1">
    <property type="entry name" value="CHROMOSOME-PARTITIONING PROTEIN PARB-RELATED"/>
    <property type="match status" value="1"/>
</dbReference>
<evidence type="ECO:0000313" key="4">
    <source>
        <dbReference type="EMBL" id="MBB4066105.1"/>
    </source>
</evidence>
<reference evidence="4 5" key="1">
    <citation type="submission" date="2020-08" db="EMBL/GenBank/DDBJ databases">
        <title>Genomic Encyclopedia of Type Strains, Phase IV (KMG-IV): sequencing the most valuable type-strain genomes for metagenomic binning, comparative biology and taxonomic classification.</title>
        <authorList>
            <person name="Goeker M."/>
        </authorList>
    </citation>
    <scope>NUCLEOTIDE SEQUENCE [LARGE SCALE GENOMIC DNA]</scope>
    <source>
        <strain evidence="4 5">DSM 29853</strain>
    </source>
</reference>
<evidence type="ECO:0000256" key="1">
    <source>
        <dbReference type="ARBA" id="ARBA00006295"/>
    </source>
</evidence>